<dbReference type="NCBIfam" id="NF041131">
    <property type="entry name" value="RicT_YaaT_fam"/>
    <property type="match status" value="1"/>
</dbReference>
<protein>
    <recommendedName>
        <fullName evidence="1">PSP1 C-terminal domain-containing protein</fullName>
    </recommendedName>
</protein>
<proteinExistence type="predicted"/>
<dbReference type="PANTHER" id="PTHR43830:SF3">
    <property type="entry name" value="PROTEIN PSP1"/>
    <property type="match status" value="1"/>
</dbReference>
<dbReference type="Pfam" id="PF04468">
    <property type="entry name" value="PSP1"/>
    <property type="match status" value="1"/>
</dbReference>
<organism evidence="2">
    <name type="scientific">marine metagenome</name>
    <dbReference type="NCBI Taxonomy" id="408172"/>
    <lineage>
        <taxon>unclassified sequences</taxon>
        <taxon>metagenomes</taxon>
        <taxon>ecological metagenomes</taxon>
    </lineage>
</organism>
<reference evidence="2" key="1">
    <citation type="submission" date="2018-05" db="EMBL/GenBank/DDBJ databases">
        <authorList>
            <person name="Lanie J.A."/>
            <person name="Ng W.-L."/>
            <person name="Kazmierczak K.M."/>
            <person name="Andrzejewski T.M."/>
            <person name="Davidsen T.M."/>
            <person name="Wayne K.J."/>
            <person name="Tettelin H."/>
            <person name="Glass J.I."/>
            <person name="Rusch D."/>
            <person name="Podicherti R."/>
            <person name="Tsui H.-C.T."/>
            <person name="Winkler M.E."/>
        </authorList>
    </citation>
    <scope>NUCLEOTIDE SEQUENCE</scope>
</reference>
<accession>A0A381X3S7</accession>
<dbReference type="InterPro" id="IPR047767">
    <property type="entry name" value="PSP1-like"/>
</dbReference>
<name>A0A381X3S7_9ZZZZ</name>
<dbReference type="AlphaFoldDB" id="A0A381X3S7"/>
<gene>
    <name evidence="2" type="ORF">METZ01_LOCUS112082</name>
</gene>
<dbReference type="PROSITE" id="PS51411">
    <property type="entry name" value="PSP1_C"/>
    <property type="match status" value="1"/>
</dbReference>
<dbReference type="GO" id="GO:0005737">
    <property type="term" value="C:cytoplasm"/>
    <property type="evidence" value="ECO:0007669"/>
    <property type="project" value="TreeGrafter"/>
</dbReference>
<dbReference type="PANTHER" id="PTHR43830">
    <property type="entry name" value="PROTEIN PSP1"/>
    <property type="match status" value="1"/>
</dbReference>
<evidence type="ECO:0000313" key="2">
    <source>
        <dbReference type="EMBL" id="SVA59228.1"/>
    </source>
</evidence>
<evidence type="ECO:0000259" key="1">
    <source>
        <dbReference type="PROSITE" id="PS51411"/>
    </source>
</evidence>
<dbReference type="InterPro" id="IPR007557">
    <property type="entry name" value="PSP1_C"/>
</dbReference>
<feature type="domain" description="PSP1 C-terminal" evidence="1">
    <location>
        <begin position="78"/>
        <end position="163"/>
    </location>
</feature>
<dbReference type="EMBL" id="UINC01013760">
    <property type="protein sequence ID" value="SVA59228.1"/>
    <property type="molecule type" value="Genomic_DNA"/>
</dbReference>
<sequence length="284" mass="32444">MTQIIQKDPTLTKKNSKRSPFLIGVRIEGASKSKLYNPGKQNFRVGTQVVVESNDGPQMGIIASNKIPNITKTEDKSPRILRTFNQHDLQMQERKNKTEQHAKELCQQIIRKLKIEMHLSRVTFIKHKKKIVFFFTAEGRVDFRQLIKELVSHLKQRIEMKQMGVRDEARSIKGYGVCGETLCCSTFLEEFTPVTIKMAKDQGLALNPSKISGACGRLMCCLQYEHQTYKELSQAMPKIGSNIQTPVGLGKVLKNNIIEQSILVRHEDESILTYNTEELPKQQK</sequence>